<dbReference type="InterPro" id="IPR036249">
    <property type="entry name" value="Thioredoxin-like_sf"/>
</dbReference>
<accession>A0A1U7DKB0</accession>
<dbReference type="SUPFAM" id="SSF51905">
    <property type="entry name" value="FAD/NAD(P)-binding domain"/>
    <property type="match status" value="1"/>
</dbReference>
<gene>
    <name evidence="9" type="ORF">BV394_11760</name>
</gene>
<dbReference type="InterPro" id="IPR036188">
    <property type="entry name" value="FAD/NAD-bd_sf"/>
</dbReference>
<dbReference type="NCBIfam" id="NF006144">
    <property type="entry name" value="PRK08294.1"/>
    <property type="match status" value="1"/>
</dbReference>
<dbReference type="RefSeq" id="WP_076980337.1">
    <property type="nucleotide sequence ID" value="NZ_CP019124.1"/>
</dbReference>
<dbReference type="InterPro" id="IPR050641">
    <property type="entry name" value="RIFMO-like"/>
</dbReference>
<organism evidence="9 10">
    <name type="scientific">Brevirhabdus pacifica</name>
    <dbReference type="NCBI Taxonomy" id="1267768"/>
    <lineage>
        <taxon>Bacteria</taxon>
        <taxon>Pseudomonadati</taxon>
        <taxon>Pseudomonadota</taxon>
        <taxon>Alphaproteobacteria</taxon>
        <taxon>Rhodobacterales</taxon>
        <taxon>Paracoccaceae</taxon>
        <taxon>Brevirhabdus</taxon>
    </lineage>
</organism>
<feature type="compositionally biased region" description="Basic and acidic residues" evidence="6">
    <location>
        <begin position="9"/>
        <end position="20"/>
    </location>
</feature>
<dbReference type="SUPFAM" id="SSF52833">
    <property type="entry name" value="Thioredoxin-like"/>
    <property type="match status" value="1"/>
</dbReference>
<keyword evidence="5" id="KW-0560">Oxidoreductase</keyword>
<feature type="domain" description="Phenol hydroxylase-like C-terminal dimerisation" evidence="8">
    <location>
        <begin position="440"/>
        <end position="626"/>
    </location>
</feature>
<evidence type="ECO:0000256" key="4">
    <source>
        <dbReference type="ARBA" id="ARBA00022827"/>
    </source>
</evidence>
<dbReference type="GO" id="GO:0016709">
    <property type="term" value="F:oxidoreductase activity, acting on paired donors, with incorporation or reduction of molecular oxygen, NAD(P)H as one donor, and incorporation of one atom of oxygen"/>
    <property type="evidence" value="ECO:0007669"/>
    <property type="project" value="UniProtKB-ARBA"/>
</dbReference>
<dbReference type="CDD" id="cd02979">
    <property type="entry name" value="PHOX_C"/>
    <property type="match status" value="1"/>
</dbReference>
<proteinExistence type="inferred from homology"/>
<comment type="cofactor">
    <cofactor evidence="1">
        <name>FAD</name>
        <dbReference type="ChEBI" id="CHEBI:57692"/>
    </cofactor>
</comment>
<evidence type="ECO:0000259" key="7">
    <source>
        <dbReference type="Pfam" id="PF01494"/>
    </source>
</evidence>
<evidence type="ECO:0000313" key="10">
    <source>
        <dbReference type="Proteomes" id="UP000187266"/>
    </source>
</evidence>
<dbReference type="Proteomes" id="UP000187266">
    <property type="component" value="Chromosome"/>
</dbReference>
<dbReference type="PRINTS" id="PR00420">
    <property type="entry name" value="RNGMNOXGNASE"/>
</dbReference>
<reference evidence="9 10" key="1">
    <citation type="submission" date="2017-01" db="EMBL/GenBank/DDBJ databases">
        <title>Genomic analysis of Xuhuaishuia manganoxidans DY6-4.</title>
        <authorList>
            <person name="Wang X."/>
        </authorList>
    </citation>
    <scope>NUCLEOTIDE SEQUENCE [LARGE SCALE GENOMIC DNA]</scope>
    <source>
        <strain evidence="9 10">DY6-4</strain>
    </source>
</reference>
<dbReference type="STRING" id="1267768.BV394_11760"/>
<sequence>MQYHLDGFHAGDPDLHDPAPGRETAQGPLPENVDVLIVGCGPAGLTLAAQLAAFPDITTRIVEQKEGPLERGQADGISCRSMEMFQAFGFADTVMRQGYWVNETTFWKPDAENPAHIARTGRIQDVEDGLSEMPHMILNQARVHDMYLELMRRSPSRLVPDYGWKLTGLSVDEGAGDHPVTVQLDPTDGGPARTVRARYAVGCDGARSTVRRAIGLELKGDSASQAWGVMDVLAVTDFPDIRFKTLIQTTGEGNILIIPREGGYLVRLYIELDKLAPGERIAGRNFSKDHLIAAAKRIFAPYSFEAKEVVWWSVYEIGQRLTDRFDDLPEAAAADRLPHVFIAGDACHTHSPKAGQGMNVSMGDAFNLGWKLVSVLQGRAGPDLLCSYSAERQAVAADLISFDREWASILSERHESGGEETPKFQRYFVEHGRYTAGLSVTYPPSRLIGPATWQNLARGFEIGSRFHSAPVMRLADAKHMHLGHVIKADTRWRLFAFCPDEDVNHPRSATRQLLTMLAEDPSSPFFNAVSSGQDIDAEADLRVIFQRRLELEGKELPAFLQPRKGRYGLIDYEKCFCALPDDDIFETRAIDRDSGCVVIVRPDQHVAHILPFDKGAEVSAFLAGAMGRT</sequence>
<dbReference type="InterPro" id="IPR012941">
    <property type="entry name" value="Phe_hydrox_C_dim_dom"/>
</dbReference>
<dbReference type="SUPFAM" id="SSF54373">
    <property type="entry name" value="FAD-linked reductases, C-terminal domain"/>
    <property type="match status" value="1"/>
</dbReference>
<keyword evidence="4" id="KW-0274">FAD</keyword>
<dbReference type="PANTHER" id="PTHR43004">
    <property type="entry name" value="TRK SYSTEM POTASSIUM UPTAKE PROTEIN"/>
    <property type="match status" value="1"/>
</dbReference>
<evidence type="ECO:0000256" key="2">
    <source>
        <dbReference type="ARBA" id="ARBA00007801"/>
    </source>
</evidence>
<accession>A0A2M9D587</accession>
<dbReference type="Gene3D" id="3.30.9.10">
    <property type="entry name" value="D-Amino Acid Oxidase, subunit A, domain 2"/>
    <property type="match status" value="1"/>
</dbReference>
<evidence type="ECO:0000256" key="5">
    <source>
        <dbReference type="ARBA" id="ARBA00023002"/>
    </source>
</evidence>
<feature type="domain" description="FAD-binding" evidence="7">
    <location>
        <begin position="33"/>
        <end position="402"/>
    </location>
</feature>
<evidence type="ECO:0000313" key="9">
    <source>
        <dbReference type="EMBL" id="APX90319.1"/>
    </source>
</evidence>
<dbReference type="Gene3D" id="3.40.30.20">
    <property type="match status" value="1"/>
</dbReference>
<dbReference type="InterPro" id="IPR002938">
    <property type="entry name" value="FAD-bd"/>
</dbReference>
<dbReference type="PANTHER" id="PTHR43004:SF19">
    <property type="entry name" value="BINDING MONOOXYGENASE, PUTATIVE (JCVI)-RELATED"/>
    <property type="match status" value="1"/>
</dbReference>
<evidence type="ECO:0000256" key="6">
    <source>
        <dbReference type="SAM" id="MobiDB-lite"/>
    </source>
</evidence>
<dbReference type="AlphaFoldDB" id="A0A1U7DKB0"/>
<dbReference type="OrthoDB" id="9791689at2"/>
<dbReference type="GO" id="GO:0071949">
    <property type="term" value="F:FAD binding"/>
    <property type="evidence" value="ECO:0007669"/>
    <property type="project" value="InterPro"/>
</dbReference>
<dbReference type="EMBL" id="CP019124">
    <property type="protein sequence ID" value="APX90319.1"/>
    <property type="molecule type" value="Genomic_DNA"/>
</dbReference>
<protein>
    <submittedName>
        <fullName evidence="9">Phenol 2-monooxygenase</fullName>
    </submittedName>
</protein>
<name>A0A1U7DKB0_9RHOB</name>
<dbReference type="Pfam" id="PF07976">
    <property type="entry name" value="Phe_hydrox_dim"/>
    <property type="match status" value="1"/>
</dbReference>
<evidence type="ECO:0000256" key="1">
    <source>
        <dbReference type="ARBA" id="ARBA00001974"/>
    </source>
</evidence>
<evidence type="ECO:0000256" key="3">
    <source>
        <dbReference type="ARBA" id="ARBA00022630"/>
    </source>
</evidence>
<keyword evidence="10" id="KW-1185">Reference proteome</keyword>
<dbReference type="InterPro" id="IPR038220">
    <property type="entry name" value="PHOX_C_sf"/>
</dbReference>
<dbReference type="Pfam" id="PF01494">
    <property type="entry name" value="FAD_binding_3"/>
    <property type="match status" value="1"/>
</dbReference>
<feature type="region of interest" description="Disordered" evidence="6">
    <location>
        <begin position="9"/>
        <end position="28"/>
    </location>
</feature>
<keyword evidence="3" id="KW-0285">Flavoprotein</keyword>
<dbReference type="Gene3D" id="3.50.50.60">
    <property type="entry name" value="FAD/NAD(P)-binding domain"/>
    <property type="match status" value="1"/>
</dbReference>
<evidence type="ECO:0000259" key="8">
    <source>
        <dbReference type="Pfam" id="PF07976"/>
    </source>
</evidence>
<comment type="similarity">
    <text evidence="2">Belongs to the PheA/TfdB FAD monooxygenase family.</text>
</comment>